<comment type="caution">
    <text evidence="8">The sequence shown here is derived from an EMBL/GenBank/DDBJ whole genome shotgun (WGS) entry which is preliminary data.</text>
</comment>
<dbReference type="SUPFAM" id="SSF52402">
    <property type="entry name" value="Adenine nucleotide alpha hydrolases-like"/>
    <property type="match status" value="1"/>
</dbReference>
<dbReference type="InterPro" id="IPR012094">
    <property type="entry name" value="tRNA_Ile_lys_synt"/>
</dbReference>
<comment type="domain">
    <text evidence="6">The N-terminal region contains the highly conserved SGGXDS motif, predicted to be a P-loop motif involved in ATP binding.</text>
</comment>
<name>A0ABU5VZ39_9BACT</name>
<evidence type="ECO:0000256" key="4">
    <source>
        <dbReference type="ARBA" id="ARBA00022840"/>
    </source>
</evidence>
<comment type="subcellular location">
    <subcellularLocation>
        <location evidence="6">Cytoplasm</location>
    </subcellularLocation>
</comment>
<dbReference type="InterPro" id="IPR014729">
    <property type="entry name" value="Rossmann-like_a/b/a_fold"/>
</dbReference>
<evidence type="ECO:0000256" key="6">
    <source>
        <dbReference type="HAMAP-Rule" id="MF_01161"/>
    </source>
</evidence>
<evidence type="ECO:0000256" key="1">
    <source>
        <dbReference type="ARBA" id="ARBA00022598"/>
    </source>
</evidence>
<keyword evidence="6" id="KW-0963">Cytoplasm</keyword>
<dbReference type="Proteomes" id="UP001302274">
    <property type="component" value="Unassembled WGS sequence"/>
</dbReference>
<accession>A0ABU5VZ39</accession>
<dbReference type="CDD" id="cd01992">
    <property type="entry name" value="TilS_N"/>
    <property type="match status" value="1"/>
</dbReference>
<dbReference type="Gene3D" id="3.40.50.620">
    <property type="entry name" value="HUPs"/>
    <property type="match status" value="1"/>
</dbReference>
<keyword evidence="9" id="KW-1185">Reference proteome</keyword>
<dbReference type="Pfam" id="PF01171">
    <property type="entry name" value="ATP_bind_3"/>
    <property type="match status" value="1"/>
</dbReference>
<dbReference type="InterPro" id="IPR011063">
    <property type="entry name" value="TilS/TtcA_N"/>
</dbReference>
<evidence type="ECO:0000256" key="5">
    <source>
        <dbReference type="ARBA" id="ARBA00048539"/>
    </source>
</evidence>
<evidence type="ECO:0000313" key="9">
    <source>
        <dbReference type="Proteomes" id="UP001302274"/>
    </source>
</evidence>
<evidence type="ECO:0000313" key="8">
    <source>
        <dbReference type="EMBL" id="MEA9358311.1"/>
    </source>
</evidence>
<dbReference type="EC" id="6.3.4.19" evidence="6"/>
<comment type="similarity">
    <text evidence="6">Belongs to the tRNA(Ile)-lysidine synthase family.</text>
</comment>
<keyword evidence="1 6" id="KW-0436">Ligase</keyword>
<comment type="function">
    <text evidence="6">Ligates lysine onto the cytidine present at position 34 of the AUA codon-specific tRNA(Ile) that contains the anticodon CAU, in an ATP-dependent manner. Cytidine is converted to lysidine, thus changing the amino acid specificity of the tRNA from methionine to isoleucine.</text>
</comment>
<keyword evidence="3 6" id="KW-0547">Nucleotide-binding</keyword>
<dbReference type="EMBL" id="JAYGJQ010000003">
    <property type="protein sequence ID" value="MEA9358311.1"/>
    <property type="molecule type" value="Genomic_DNA"/>
</dbReference>
<feature type="binding site" evidence="6">
    <location>
        <begin position="45"/>
        <end position="50"/>
    </location>
    <ligand>
        <name>ATP</name>
        <dbReference type="ChEBI" id="CHEBI:30616"/>
    </ligand>
</feature>
<reference evidence="8 9" key="1">
    <citation type="submission" date="2023-11" db="EMBL/GenBank/DDBJ databases">
        <title>A Novel Polar Bacteriovorax (B. antarcticus) Isolated from the Biocrust in Antarctica.</title>
        <authorList>
            <person name="Mun W."/>
            <person name="Choi S.Y."/>
            <person name="Mitchell R.J."/>
        </authorList>
    </citation>
    <scope>NUCLEOTIDE SEQUENCE [LARGE SCALE GENOMIC DNA]</scope>
    <source>
        <strain evidence="8 9">PP10</strain>
    </source>
</reference>
<dbReference type="GO" id="GO:0032267">
    <property type="term" value="F:tRNA(Ile)-lysidine synthase activity"/>
    <property type="evidence" value="ECO:0007669"/>
    <property type="project" value="UniProtKB-EC"/>
</dbReference>
<evidence type="ECO:0000259" key="7">
    <source>
        <dbReference type="Pfam" id="PF01171"/>
    </source>
</evidence>
<dbReference type="PANTHER" id="PTHR43033">
    <property type="entry name" value="TRNA(ILE)-LYSIDINE SYNTHASE-RELATED"/>
    <property type="match status" value="1"/>
</dbReference>
<keyword evidence="2 6" id="KW-0819">tRNA processing</keyword>
<dbReference type="PANTHER" id="PTHR43033:SF1">
    <property type="entry name" value="TRNA(ILE)-LYSIDINE SYNTHASE-RELATED"/>
    <property type="match status" value="1"/>
</dbReference>
<dbReference type="RefSeq" id="WP_323578655.1">
    <property type="nucleotide sequence ID" value="NZ_JAYGJQ010000003.1"/>
</dbReference>
<organism evidence="8 9">
    <name type="scientific">Bacteriovorax antarcticus</name>
    <dbReference type="NCBI Taxonomy" id="3088717"/>
    <lineage>
        <taxon>Bacteria</taxon>
        <taxon>Pseudomonadati</taxon>
        <taxon>Bdellovibrionota</taxon>
        <taxon>Bacteriovoracia</taxon>
        <taxon>Bacteriovoracales</taxon>
        <taxon>Bacteriovoracaceae</taxon>
        <taxon>Bacteriovorax</taxon>
    </lineage>
</organism>
<dbReference type="NCBIfam" id="TIGR02432">
    <property type="entry name" value="lysidine_TilS_N"/>
    <property type="match status" value="1"/>
</dbReference>
<proteinExistence type="inferred from homology"/>
<dbReference type="InterPro" id="IPR012795">
    <property type="entry name" value="tRNA_Ile_lys_synt_N"/>
</dbReference>
<comment type="catalytic activity">
    <reaction evidence="5 6">
        <text>cytidine(34) in tRNA(Ile2) + L-lysine + ATP = lysidine(34) in tRNA(Ile2) + AMP + diphosphate + H(+)</text>
        <dbReference type="Rhea" id="RHEA:43744"/>
        <dbReference type="Rhea" id="RHEA-COMP:10625"/>
        <dbReference type="Rhea" id="RHEA-COMP:10670"/>
        <dbReference type="ChEBI" id="CHEBI:15378"/>
        <dbReference type="ChEBI" id="CHEBI:30616"/>
        <dbReference type="ChEBI" id="CHEBI:32551"/>
        <dbReference type="ChEBI" id="CHEBI:33019"/>
        <dbReference type="ChEBI" id="CHEBI:82748"/>
        <dbReference type="ChEBI" id="CHEBI:83665"/>
        <dbReference type="ChEBI" id="CHEBI:456215"/>
        <dbReference type="EC" id="6.3.4.19"/>
    </reaction>
</comment>
<evidence type="ECO:0000256" key="3">
    <source>
        <dbReference type="ARBA" id="ARBA00022741"/>
    </source>
</evidence>
<keyword evidence="4 6" id="KW-0067">ATP-binding</keyword>
<protein>
    <recommendedName>
        <fullName evidence="6">tRNA(Ile)-lysidine synthase</fullName>
        <ecNumber evidence="6">6.3.4.19</ecNumber>
    </recommendedName>
    <alternativeName>
        <fullName evidence="6">tRNA(Ile)-2-lysyl-cytidine synthase</fullName>
    </alternativeName>
    <alternativeName>
        <fullName evidence="6">tRNA(Ile)-lysidine synthetase</fullName>
    </alternativeName>
</protein>
<feature type="domain" description="tRNA(Ile)-lysidine/2-thiocytidine synthase N-terminal" evidence="7">
    <location>
        <begin position="40"/>
        <end position="207"/>
    </location>
</feature>
<dbReference type="HAMAP" id="MF_01161">
    <property type="entry name" value="tRNA_Ile_lys_synt"/>
    <property type="match status" value="1"/>
</dbReference>
<gene>
    <name evidence="6 8" type="primary">tilS</name>
    <name evidence="8" type="ORF">SHI21_18895</name>
</gene>
<evidence type="ECO:0000256" key="2">
    <source>
        <dbReference type="ARBA" id="ARBA00022694"/>
    </source>
</evidence>
<sequence>MSTPISSDRKKKHHLFGLNFKEHVRAFINSHHLINPNKTMVISVSGGVDSLALVDVISSLGVHFELLHFNHGTRPEENLLEEKNIRDLAHELGVKVNVFHFDISLEEKNFEKKARELRKNIYNQFIKNDYWVYTAHHIDDSFEWSLMQSFKQSGMSNLGVPVFNNGLVRPFMCVSKKQILRYARARQLHWTEDPSNLNEKFERNFMRIHLTAKILKRYPSTLAHYVSRNNQLALIQNIHRLNSESKSVVTQEISGGYLMVADDFKHHKNEIKELIYKLSNVDRGEINNELDKLIKAQTEIKNNPASFPFKGPMNFSGGVQLYLIKDHLFITNKKQAEFYQVLDFKLCSHLQSLTQIPERALILAFPKLLISFGKKLSKSSKYSHPLLPVTCEWLRNRGISYVFTPLMSIKDRQMLAKNAVILDSSVMGL</sequence>